<proteinExistence type="predicted"/>
<dbReference type="EMBL" id="KQ483569">
    <property type="protein sequence ID" value="KYP46090.1"/>
    <property type="molecule type" value="Genomic_DNA"/>
</dbReference>
<sequence length="115" mass="13745">MKYTKKDTIRQRSIIGNYYHWEMTEEKDIKIQINEYHKLLEDLKSKNLFLPNVFILELLIEKLLENWTNYKKHLKHRHKKISLTDLITHIIIEDANRKECAVAKAKSLATKANVV</sequence>
<dbReference type="AlphaFoldDB" id="A0A151RU76"/>
<evidence type="ECO:0000313" key="1">
    <source>
        <dbReference type="EMBL" id="KYP46090.1"/>
    </source>
</evidence>
<name>A0A151RU76_CAJCA</name>
<accession>A0A151RU76</accession>
<dbReference type="Proteomes" id="UP000075243">
    <property type="component" value="Unassembled WGS sequence"/>
</dbReference>
<evidence type="ECO:0008006" key="3">
    <source>
        <dbReference type="Google" id="ProtNLM"/>
    </source>
</evidence>
<dbReference type="PANTHER" id="PTHR47592">
    <property type="entry name" value="PBF68 PROTEIN"/>
    <property type="match status" value="1"/>
</dbReference>
<gene>
    <name evidence="1" type="ORF">KK1_032325</name>
</gene>
<reference evidence="1" key="1">
    <citation type="journal article" date="2012" name="Nat. Biotechnol.">
        <title>Draft genome sequence of pigeonpea (Cajanus cajan), an orphan legume crop of resource-poor farmers.</title>
        <authorList>
            <person name="Varshney R.K."/>
            <person name="Chen W."/>
            <person name="Li Y."/>
            <person name="Bharti A.K."/>
            <person name="Saxena R.K."/>
            <person name="Schlueter J.A."/>
            <person name="Donoghue M.T."/>
            <person name="Azam S."/>
            <person name="Fan G."/>
            <person name="Whaley A.M."/>
            <person name="Farmer A.D."/>
            <person name="Sheridan J."/>
            <person name="Iwata A."/>
            <person name="Tuteja R."/>
            <person name="Penmetsa R.V."/>
            <person name="Wu W."/>
            <person name="Upadhyaya H.D."/>
            <person name="Yang S.P."/>
            <person name="Shah T."/>
            <person name="Saxena K.B."/>
            <person name="Michael T."/>
            <person name="McCombie W.R."/>
            <person name="Yang B."/>
            <person name="Zhang G."/>
            <person name="Yang H."/>
            <person name="Wang J."/>
            <person name="Spillane C."/>
            <person name="Cook D.R."/>
            <person name="May G.D."/>
            <person name="Xu X."/>
            <person name="Jackson S.A."/>
        </authorList>
    </citation>
    <scope>NUCLEOTIDE SEQUENCE [LARGE SCALE GENOMIC DNA]</scope>
</reference>
<dbReference type="Gramene" id="C.cajan_30039.t">
    <property type="protein sequence ID" value="C.cajan_30039.t.cds1"/>
    <property type="gene ID" value="C.cajan_30039"/>
</dbReference>
<keyword evidence="2" id="KW-1185">Reference proteome</keyword>
<dbReference type="OMA" id="IQINEYH"/>
<dbReference type="PANTHER" id="PTHR47592:SF27">
    <property type="entry name" value="OS08G0421700 PROTEIN"/>
    <property type="match status" value="1"/>
</dbReference>
<dbReference type="Pfam" id="PF14223">
    <property type="entry name" value="Retrotran_gag_2"/>
    <property type="match status" value="1"/>
</dbReference>
<evidence type="ECO:0000313" key="2">
    <source>
        <dbReference type="Proteomes" id="UP000075243"/>
    </source>
</evidence>
<organism evidence="1 2">
    <name type="scientific">Cajanus cajan</name>
    <name type="common">Pigeon pea</name>
    <name type="synonym">Cajanus indicus</name>
    <dbReference type="NCBI Taxonomy" id="3821"/>
    <lineage>
        <taxon>Eukaryota</taxon>
        <taxon>Viridiplantae</taxon>
        <taxon>Streptophyta</taxon>
        <taxon>Embryophyta</taxon>
        <taxon>Tracheophyta</taxon>
        <taxon>Spermatophyta</taxon>
        <taxon>Magnoliopsida</taxon>
        <taxon>eudicotyledons</taxon>
        <taxon>Gunneridae</taxon>
        <taxon>Pentapetalae</taxon>
        <taxon>rosids</taxon>
        <taxon>fabids</taxon>
        <taxon>Fabales</taxon>
        <taxon>Fabaceae</taxon>
        <taxon>Papilionoideae</taxon>
        <taxon>50 kb inversion clade</taxon>
        <taxon>NPAAA clade</taxon>
        <taxon>indigoferoid/millettioid clade</taxon>
        <taxon>Phaseoleae</taxon>
        <taxon>Cajanus</taxon>
    </lineage>
</organism>
<protein>
    <recommendedName>
        <fullName evidence="3">Retrovirus-related Pol polyprotein from transposon TNT 1-94</fullName>
    </recommendedName>
</protein>